<keyword evidence="3" id="KW-1185">Reference proteome</keyword>
<feature type="region of interest" description="Disordered" evidence="1">
    <location>
        <begin position="64"/>
        <end position="104"/>
    </location>
</feature>
<evidence type="ECO:0000313" key="2">
    <source>
        <dbReference type="EMBL" id="CAD7005548.1"/>
    </source>
</evidence>
<organism evidence="2 3">
    <name type="scientific">Ceratitis capitata</name>
    <name type="common">Mediterranean fruit fly</name>
    <name type="synonym">Tephritis capitata</name>
    <dbReference type="NCBI Taxonomy" id="7213"/>
    <lineage>
        <taxon>Eukaryota</taxon>
        <taxon>Metazoa</taxon>
        <taxon>Ecdysozoa</taxon>
        <taxon>Arthropoda</taxon>
        <taxon>Hexapoda</taxon>
        <taxon>Insecta</taxon>
        <taxon>Pterygota</taxon>
        <taxon>Neoptera</taxon>
        <taxon>Endopterygota</taxon>
        <taxon>Diptera</taxon>
        <taxon>Brachycera</taxon>
        <taxon>Muscomorpha</taxon>
        <taxon>Tephritoidea</taxon>
        <taxon>Tephritidae</taxon>
        <taxon>Ceratitis</taxon>
        <taxon>Ceratitis</taxon>
    </lineage>
</organism>
<accession>A0A811V4T2</accession>
<dbReference type="AlphaFoldDB" id="A0A811V4T2"/>
<dbReference type="Proteomes" id="UP000606786">
    <property type="component" value="Unassembled WGS sequence"/>
</dbReference>
<evidence type="ECO:0000256" key="1">
    <source>
        <dbReference type="SAM" id="MobiDB-lite"/>
    </source>
</evidence>
<feature type="compositionally biased region" description="Low complexity" evidence="1">
    <location>
        <begin position="67"/>
        <end position="88"/>
    </location>
</feature>
<dbReference type="EMBL" id="CAJHJT010000034">
    <property type="protein sequence ID" value="CAD7005548.1"/>
    <property type="molecule type" value="Genomic_DNA"/>
</dbReference>
<protein>
    <submittedName>
        <fullName evidence="2">(Mediterranean fruit fly) hypothetical protein</fullName>
    </submittedName>
</protein>
<evidence type="ECO:0000313" key="3">
    <source>
        <dbReference type="Proteomes" id="UP000606786"/>
    </source>
</evidence>
<sequence length="123" mass="13236">MTINAAGRVAFIIWCESKKKKKELPGDSEALRLPIITQQQFDFAMESQNASAVSNFCGNNKAYSGETTTPISTSNTLTTATSAAAATPPSLPPPPCPHHSQTKPTDVCVIMPHTRMATYQPNE</sequence>
<reference evidence="2" key="1">
    <citation type="submission" date="2020-11" db="EMBL/GenBank/DDBJ databases">
        <authorList>
            <person name="Whitehead M."/>
        </authorList>
    </citation>
    <scope>NUCLEOTIDE SEQUENCE</scope>
    <source>
        <strain evidence="2">EGII</strain>
    </source>
</reference>
<name>A0A811V4T2_CERCA</name>
<comment type="caution">
    <text evidence="2">The sequence shown here is derived from an EMBL/GenBank/DDBJ whole genome shotgun (WGS) entry which is preliminary data.</text>
</comment>
<proteinExistence type="predicted"/>
<gene>
    <name evidence="2" type="ORF">CCAP1982_LOCUS13908</name>
</gene>